<feature type="binding site" evidence="19">
    <location>
        <begin position="210"/>
        <end position="211"/>
    </location>
    <ligand>
        <name>ATP</name>
        <dbReference type="ChEBI" id="CHEBI:30616"/>
    </ligand>
</feature>
<evidence type="ECO:0000256" key="18">
    <source>
        <dbReference type="ARBA" id="ARBA00080570"/>
    </source>
</evidence>
<dbReference type="GO" id="GO:0002937">
    <property type="term" value="P:tRNA 4-thiouridine biosynthesis"/>
    <property type="evidence" value="ECO:0007669"/>
    <property type="project" value="TreeGrafter"/>
</dbReference>
<proteinExistence type="inferred from homology"/>
<dbReference type="Gene3D" id="3.40.50.620">
    <property type="entry name" value="HUPs"/>
    <property type="match status" value="1"/>
</dbReference>
<dbReference type="EMBL" id="QRVK01000002">
    <property type="protein sequence ID" value="RGS44061.1"/>
    <property type="molecule type" value="Genomic_DNA"/>
</dbReference>
<dbReference type="GO" id="GO:0052837">
    <property type="term" value="P:thiazole biosynthetic process"/>
    <property type="evidence" value="ECO:0007669"/>
    <property type="project" value="TreeGrafter"/>
</dbReference>
<dbReference type="GO" id="GO:0005524">
    <property type="term" value="F:ATP binding"/>
    <property type="evidence" value="ECO:0007669"/>
    <property type="project" value="UniProtKB-UniRule"/>
</dbReference>
<dbReference type="NCBIfam" id="TIGR00342">
    <property type="entry name" value="tRNA uracil 4-sulfurtransferase ThiI"/>
    <property type="match status" value="1"/>
</dbReference>
<dbReference type="CDD" id="cd11716">
    <property type="entry name" value="THUMP_ThiI"/>
    <property type="match status" value="1"/>
</dbReference>
<dbReference type="InterPro" id="IPR014729">
    <property type="entry name" value="Rossmann-like_a/b/a_fold"/>
</dbReference>
<dbReference type="GO" id="GO:0140741">
    <property type="term" value="F:tRNA-uracil-4 sulfurtransferase activity"/>
    <property type="evidence" value="ECO:0007669"/>
    <property type="project" value="UniProtKB-EC"/>
</dbReference>
<gene>
    <name evidence="19" type="primary">thiI</name>
    <name evidence="21" type="ORF">DWX94_01305</name>
</gene>
<feature type="domain" description="THUMP" evidence="20">
    <location>
        <begin position="61"/>
        <end position="168"/>
    </location>
</feature>
<reference evidence="21 22" key="1">
    <citation type="submission" date="2018-08" db="EMBL/GenBank/DDBJ databases">
        <title>A genome reference for cultivated species of the human gut microbiota.</title>
        <authorList>
            <person name="Zou Y."/>
            <person name="Xue W."/>
            <person name="Luo G."/>
        </authorList>
    </citation>
    <scope>NUCLEOTIDE SEQUENCE [LARGE SCALE GENOMIC DNA]</scope>
    <source>
        <strain evidence="21 22">AF22-21</strain>
    </source>
</reference>
<dbReference type="Pfam" id="PF02568">
    <property type="entry name" value="ThiI"/>
    <property type="match status" value="1"/>
</dbReference>
<organism evidence="21 22">
    <name type="scientific">Coprococcus eutactus</name>
    <dbReference type="NCBI Taxonomy" id="33043"/>
    <lineage>
        <taxon>Bacteria</taxon>
        <taxon>Bacillati</taxon>
        <taxon>Bacillota</taxon>
        <taxon>Clostridia</taxon>
        <taxon>Lachnospirales</taxon>
        <taxon>Lachnospiraceae</taxon>
        <taxon>Coprococcus</taxon>
    </lineage>
</organism>
<evidence type="ECO:0000256" key="6">
    <source>
        <dbReference type="ARBA" id="ARBA00022741"/>
    </source>
</evidence>
<dbReference type="InterPro" id="IPR003720">
    <property type="entry name" value="tRNA_STrfase"/>
</dbReference>
<accession>A0A3R5YVM7</accession>
<dbReference type="Pfam" id="PF02926">
    <property type="entry name" value="THUMP"/>
    <property type="match status" value="1"/>
</dbReference>
<dbReference type="InterPro" id="IPR004114">
    <property type="entry name" value="THUMP_dom"/>
</dbReference>
<dbReference type="FunFam" id="3.40.50.620:FF:000053">
    <property type="entry name" value="Probable tRNA sulfurtransferase"/>
    <property type="match status" value="1"/>
</dbReference>
<dbReference type="PANTHER" id="PTHR43209">
    <property type="entry name" value="TRNA SULFURTRANSFERASE"/>
    <property type="match status" value="1"/>
</dbReference>
<evidence type="ECO:0000256" key="8">
    <source>
        <dbReference type="ARBA" id="ARBA00022884"/>
    </source>
</evidence>
<evidence type="ECO:0000256" key="7">
    <source>
        <dbReference type="ARBA" id="ARBA00022840"/>
    </source>
</evidence>
<evidence type="ECO:0000256" key="13">
    <source>
        <dbReference type="ARBA" id="ARBA00061472"/>
    </source>
</evidence>
<evidence type="ECO:0000256" key="14">
    <source>
        <dbReference type="ARBA" id="ARBA00066827"/>
    </source>
</evidence>
<keyword evidence="9 19" id="KW-0784">Thiamine biosynthesis</keyword>
<comment type="catalytic activity">
    <reaction evidence="10 19">
        <text>[ThiI sulfur-carrier protein]-S-sulfanyl-L-cysteine + a uridine in tRNA + 2 reduced [2Fe-2S]-[ferredoxin] + ATP + H(+) = [ThiI sulfur-carrier protein]-L-cysteine + a 4-thiouridine in tRNA + 2 oxidized [2Fe-2S]-[ferredoxin] + AMP + diphosphate</text>
        <dbReference type="Rhea" id="RHEA:24176"/>
        <dbReference type="Rhea" id="RHEA-COMP:10000"/>
        <dbReference type="Rhea" id="RHEA-COMP:10001"/>
        <dbReference type="Rhea" id="RHEA-COMP:13337"/>
        <dbReference type="Rhea" id="RHEA-COMP:13338"/>
        <dbReference type="Rhea" id="RHEA-COMP:13339"/>
        <dbReference type="Rhea" id="RHEA-COMP:13340"/>
        <dbReference type="ChEBI" id="CHEBI:15378"/>
        <dbReference type="ChEBI" id="CHEBI:29950"/>
        <dbReference type="ChEBI" id="CHEBI:30616"/>
        <dbReference type="ChEBI" id="CHEBI:33019"/>
        <dbReference type="ChEBI" id="CHEBI:33737"/>
        <dbReference type="ChEBI" id="CHEBI:33738"/>
        <dbReference type="ChEBI" id="CHEBI:61963"/>
        <dbReference type="ChEBI" id="CHEBI:65315"/>
        <dbReference type="ChEBI" id="CHEBI:136798"/>
        <dbReference type="ChEBI" id="CHEBI:456215"/>
        <dbReference type="EC" id="2.8.1.4"/>
    </reaction>
</comment>
<dbReference type="GO" id="GO:0005829">
    <property type="term" value="C:cytosol"/>
    <property type="evidence" value="ECO:0007669"/>
    <property type="project" value="TreeGrafter"/>
</dbReference>
<dbReference type="PANTHER" id="PTHR43209:SF1">
    <property type="entry name" value="TRNA SULFURTRANSFERASE"/>
    <property type="match status" value="1"/>
</dbReference>
<keyword evidence="4 19" id="KW-0820">tRNA-binding</keyword>
<dbReference type="EC" id="2.8.1.4" evidence="14 19"/>
<evidence type="ECO:0000256" key="17">
    <source>
        <dbReference type="ARBA" id="ARBA00077849"/>
    </source>
</evidence>
<keyword evidence="6 19" id="KW-0547">Nucleotide-binding</keyword>
<feature type="binding site" evidence="19">
    <location>
        <begin position="185"/>
        <end position="186"/>
    </location>
    <ligand>
        <name>ATP</name>
        <dbReference type="ChEBI" id="CHEBI:30616"/>
    </ligand>
</feature>
<evidence type="ECO:0000256" key="4">
    <source>
        <dbReference type="ARBA" id="ARBA00022555"/>
    </source>
</evidence>
<dbReference type="SUPFAM" id="SSF52402">
    <property type="entry name" value="Adenine nucleotide alpha hydrolases-like"/>
    <property type="match status" value="1"/>
</dbReference>
<evidence type="ECO:0000256" key="15">
    <source>
        <dbReference type="ARBA" id="ARBA00071867"/>
    </source>
</evidence>
<evidence type="ECO:0000256" key="3">
    <source>
        <dbReference type="ARBA" id="ARBA00022490"/>
    </source>
</evidence>
<comment type="similarity">
    <text evidence="13 19">Belongs to the ThiI family.</text>
</comment>
<keyword evidence="7 19" id="KW-0067">ATP-binding</keyword>
<protein>
    <recommendedName>
        <fullName evidence="15 19">Probable tRNA sulfurtransferase</fullName>
        <ecNumber evidence="14 19">2.8.1.4</ecNumber>
    </recommendedName>
    <alternativeName>
        <fullName evidence="16 19">Sulfur carrier protein ThiS sulfurtransferase</fullName>
    </alternativeName>
    <alternativeName>
        <fullName evidence="17 19">Thiamine biosynthesis protein ThiI</fullName>
    </alternativeName>
    <alternativeName>
        <fullName evidence="18 19">tRNA 4-thiouridine synthase</fullName>
    </alternativeName>
</protein>
<dbReference type="PROSITE" id="PS51165">
    <property type="entry name" value="THUMP"/>
    <property type="match status" value="1"/>
</dbReference>
<evidence type="ECO:0000256" key="9">
    <source>
        <dbReference type="ARBA" id="ARBA00022977"/>
    </source>
</evidence>
<dbReference type="AlphaFoldDB" id="A0A3R5YVM7"/>
<evidence type="ECO:0000256" key="5">
    <source>
        <dbReference type="ARBA" id="ARBA00022679"/>
    </source>
</evidence>
<evidence type="ECO:0000313" key="21">
    <source>
        <dbReference type="EMBL" id="RGS44061.1"/>
    </source>
</evidence>
<dbReference type="HAMAP" id="MF_00021">
    <property type="entry name" value="ThiI"/>
    <property type="match status" value="1"/>
</dbReference>
<evidence type="ECO:0000256" key="1">
    <source>
        <dbReference type="ARBA" id="ARBA00004496"/>
    </source>
</evidence>
<keyword evidence="8 19" id="KW-0694">RNA-binding</keyword>
<feature type="binding site" evidence="19">
    <location>
        <position position="298"/>
    </location>
    <ligand>
        <name>ATP</name>
        <dbReference type="ChEBI" id="CHEBI:30616"/>
    </ligand>
</feature>
<dbReference type="GO" id="GO:0009228">
    <property type="term" value="P:thiamine biosynthetic process"/>
    <property type="evidence" value="ECO:0007669"/>
    <property type="project" value="UniProtKB-KW"/>
</dbReference>
<evidence type="ECO:0000256" key="10">
    <source>
        <dbReference type="ARBA" id="ARBA00050570"/>
    </source>
</evidence>
<dbReference type="InterPro" id="IPR020536">
    <property type="entry name" value="ThiI_AANH"/>
</dbReference>
<dbReference type="GO" id="GO:0009229">
    <property type="term" value="P:thiamine diphosphate biosynthetic process"/>
    <property type="evidence" value="ECO:0007669"/>
    <property type="project" value="UniProtKB-UniRule"/>
</dbReference>
<evidence type="ECO:0000259" key="20">
    <source>
        <dbReference type="PROSITE" id="PS51165"/>
    </source>
</evidence>
<dbReference type="Proteomes" id="UP000283295">
    <property type="component" value="Unassembled WGS sequence"/>
</dbReference>
<evidence type="ECO:0000313" key="22">
    <source>
        <dbReference type="Proteomes" id="UP000283295"/>
    </source>
</evidence>
<dbReference type="UniPathway" id="UPA00060"/>
<dbReference type="Gene3D" id="3.30.2130.30">
    <property type="match status" value="1"/>
</dbReference>
<dbReference type="GO" id="GO:0000049">
    <property type="term" value="F:tRNA binding"/>
    <property type="evidence" value="ECO:0007669"/>
    <property type="project" value="UniProtKB-UniRule"/>
</dbReference>
<feature type="binding site" evidence="19">
    <location>
        <position position="289"/>
    </location>
    <ligand>
        <name>ATP</name>
        <dbReference type="ChEBI" id="CHEBI:30616"/>
    </ligand>
</feature>
<evidence type="ECO:0000256" key="11">
    <source>
        <dbReference type="ARBA" id="ARBA00052330"/>
    </source>
</evidence>
<dbReference type="OrthoDB" id="9773948at2"/>
<comment type="function">
    <text evidence="12 19">Catalyzes the ATP-dependent transfer of a sulfur to tRNA to produce 4-thiouridine in position 8 of tRNAs, which functions as a near-UV photosensor. Also catalyzes the transfer of sulfur to the sulfur carrier protein ThiS, forming ThiS-thiocarboxylate. This is a step in the synthesis of thiazole, in the thiamine biosynthesis pathway. The sulfur is donated as persulfide by IscS.</text>
</comment>
<dbReference type="SUPFAM" id="SSF143437">
    <property type="entry name" value="THUMP domain-like"/>
    <property type="match status" value="1"/>
</dbReference>
<dbReference type="InterPro" id="IPR049962">
    <property type="entry name" value="THUMP_ThiI"/>
</dbReference>
<dbReference type="CDD" id="cd01712">
    <property type="entry name" value="PPase_ThiI"/>
    <property type="match status" value="1"/>
</dbReference>
<dbReference type="InterPro" id="IPR049961">
    <property type="entry name" value="ThiI_N"/>
</dbReference>
<feature type="binding site" evidence="19">
    <location>
        <position position="267"/>
    </location>
    <ligand>
        <name>ATP</name>
        <dbReference type="ChEBI" id="CHEBI:30616"/>
    </ligand>
</feature>
<dbReference type="Pfam" id="PF22025">
    <property type="entry name" value="ThiI_fer"/>
    <property type="match status" value="1"/>
</dbReference>
<evidence type="ECO:0000256" key="19">
    <source>
        <dbReference type="HAMAP-Rule" id="MF_00021"/>
    </source>
</evidence>
<evidence type="ECO:0000256" key="12">
    <source>
        <dbReference type="ARBA" id="ARBA00058382"/>
    </source>
</evidence>
<dbReference type="GO" id="GO:0004810">
    <property type="term" value="F:CCA tRNA nucleotidyltransferase activity"/>
    <property type="evidence" value="ECO:0007669"/>
    <property type="project" value="InterPro"/>
</dbReference>
<sequence>MQYKAFMIKYAEIGTKGKNRYIFEDILCKNINRKLKNYGDFYIRKEQGRIFVECKSDYDYEDVVGALGKVFGIVGICPVVVEENTEFENLKQRVIDYVDRAYDHKNFTFKVFTRRNEKSYPMTSMEVSAELGHFLLEAYPGLSVDVHSPQEIINVEIRKVAYIYSITIPGPGGLPVGTNGKGMALLSGGIDSPVAAYMIAKRGVVVEAVYFHAPPFTSERAKQKVIDLACLVADYAGAIKLHVVNFADVQMAIYDNCPHEELTIIMKRYMIKIAEELAEKNDCQCTITGESIGQVSSQTVFSLNVINQVSTMPVFRPCIGMDKQEIVDISEEIGTYETSILPYEDCCTTFVAKHPVTKPVLSAIEKSEEKLAGIIEPLYRTAVDTAETVMCRAKN</sequence>
<dbReference type="InterPro" id="IPR050102">
    <property type="entry name" value="tRNA_sulfurtransferase_ThiI"/>
</dbReference>
<name>A0A3R5YVM7_9FIRM</name>
<dbReference type="InterPro" id="IPR054173">
    <property type="entry name" value="ThiI_fer"/>
</dbReference>
<comment type="pathway">
    <text evidence="2 19">Cofactor biosynthesis; thiamine diphosphate biosynthesis.</text>
</comment>
<comment type="subcellular location">
    <subcellularLocation>
        <location evidence="1 19">Cytoplasm</location>
    </subcellularLocation>
</comment>
<evidence type="ECO:0000256" key="16">
    <source>
        <dbReference type="ARBA" id="ARBA00075337"/>
    </source>
</evidence>
<dbReference type="SMART" id="SM00981">
    <property type="entry name" value="THUMP"/>
    <property type="match status" value="1"/>
</dbReference>
<comment type="caution">
    <text evidence="21">The sequence shown here is derived from an EMBL/GenBank/DDBJ whole genome shotgun (WGS) entry which is preliminary data.</text>
</comment>
<comment type="catalytic activity">
    <reaction evidence="11 19">
        <text>[ThiS sulfur-carrier protein]-C-terminal Gly-Gly-AMP + S-sulfanyl-L-cysteinyl-[cysteine desulfurase] + AH2 = [ThiS sulfur-carrier protein]-C-terminal-Gly-aminoethanethioate + L-cysteinyl-[cysteine desulfurase] + A + AMP + 2 H(+)</text>
        <dbReference type="Rhea" id="RHEA:43340"/>
        <dbReference type="Rhea" id="RHEA-COMP:12157"/>
        <dbReference type="Rhea" id="RHEA-COMP:12158"/>
        <dbReference type="Rhea" id="RHEA-COMP:12910"/>
        <dbReference type="Rhea" id="RHEA-COMP:19908"/>
        <dbReference type="ChEBI" id="CHEBI:13193"/>
        <dbReference type="ChEBI" id="CHEBI:15378"/>
        <dbReference type="ChEBI" id="CHEBI:17499"/>
        <dbReference type="ChEBI" id="CHEBI:29950"/>
        <dbReference type="ChEBI" id="CHEBI:61963"/>
        <dbReference type="ChEBI" id="CHEBI:90618"/>
        <dbReference type="ChEBI" id="CHEBI:232372"/>
        <dbReference type="ChEBI" id="CHEBI:456215"/>
    </reaction>
</comment>
<keyword evidence="3 19" id="KW-0963">Cytoplasm</keyword>
<keyword evidence="5 19" id="KW-0808">Transferase</keyword>
<evidence type="ECO:0000256" key="2">
    <source>
        <dbReference type="ARBA" id="ARBA00004948"/>
    </source>
</evidence>